<comment type="caution">
    <text evidence="2">The sequence shown here is derived from an EMBL/GenBank/DDBJ whole genome shotgun (WGS) entry which is preliminary data.</text>
</comment>
<organism evidence="2 3">
    <name type="scientific">Persicirhabdus sediminis</name>
    <dbReference type="NCBI Taxonomy" id="454144"/>
    <lineage>
        <taxon>Bacteria</taxon>
        <taxon>Pseudomonadati</taxon>
        <taxon>Verrucomicrobiota</taxon>
        <taxon>Verrucomicrobiia</taxon>
        <taxon>Verrucomicrobiales</taxon>
        <taxon>Verrucomicrobiaceae</taxon>
        <taxon>Persicirhabdus</taxon>
    </lineage>
</organism>
<keyword evidence="1" id="KW-0812">Transmembrane</keyword>
<reference evidence="2" key="1">
    <citation type="submission" date="2021-01" db="EMBL/GenBank/DDBJ databases">
        <title>Modified the classification status of verrucomicrobia.</title>
        <authorList>
            <person name="Feng X."/>
        </authorList>
    </citation>
    <scope>NUCLEOTIDE SEQUENCE</scope>
    <source>
        <strain evidence="2">_KCTC 22039</strain>
    </source>
</reference>
<evidence type="ECO:0000256" key="1">
    <source>
        <dbReference type="SAM" id="Phobius"/>
    </source>
</evidence>
<name>A0A8J7SJB3_9BACT</name>
<keyword evidence="1" id="KW-0472">Membrane</keyword>
<dbReference type="Proteomes" id="UP000624703">
    <property type="component" value="Unassembled WGS sequence"/>
</dbReference>
<feature type="transmembrane region" description="Helical" evidence="1">
    <location>
        <begin position="12"/>
        <end position="32"/>
    </location>
</feature>
<dbReference type="EMBL" id="JAENIM010000039">
    <property type="protein sequence ID" value="MBK1791006.1"/>
    <property type="molecule type" value="Genomic_DNA"/>
</dbReference>
<sequence>MKSILEFVFNNFALCFGLITLWYVVCFSYLVWKRKKKGLTFPNPTDEGVVFSEFKASGSSHKTIFTRLGGASRCLTVLVTENVLAITTPFPFNLLNEKFDLDHIVPLKNIVSVEQRGNATHLKYTHDDGSSSNLTILLQNPKQFIKSLSQN</sequence>
<keyword evidence="1" id="KW-1133">Transmembrane helix</keyword>
<accession>A0A8J7SJB3</accession>
<dbReference type="RefSeq" id="WP_200311025.1">
    <property type="nucleotide sequence ID" value="NZ_JAENIM010000039.1"/>
</dbReference>
<evidence type="ECO:0000313" key="2">
    <source>
        <dbReference type="EMBL" id="MBK1791006.1"/>
    </source>
</evidence>
<proteinExistence type="predicted"/>
<dbReference type="AlphaFoldDB" id="A0A8J7SJB3"/>
<gene>
    <name evidence="2" type="ORF">JIN82_07555</name>
</gene>
<evidence type="ECO:0000313" key="3">
    <source>
        <dbReference type="Proteomes" id="UP000624703"/>
    </source>
</evidence>
<protein>
    <submittedName>
        <fullName evidence="2">Uncharacterized protein</fullName>
    </submittedName>
</protein>
<keyword evidence="3" id="KW-1185">Reference proteome</keyword>